<accession>A0ABD1MTB0</accession>
<dbReference type="FunFam" id="1.25.70.10:FF:000001">
    <property type="entry name" value="Mitochondrial transcription termination factor-like"/>
    <property type="match status" value="1"/>
</dbReference>
<dbReference type="InterPro" id="IPR003690">
    <property type="entry name" value="MTERF"/>
</dbReference>
<protein>
    <recommendedName>
        <fullName evidence="6">mTERF protein</fullName>
    </recommendedName>
</protein>
<dbReference type="Pfam" id="PF02536">
    <property type="entry name" value="mTERF"/>
    <property type="match status" value="1"/>
</dbReference>
<evidence type="ECO:0000256" key="3">
    <source>
        <dbReference type="ARBA" id="ARBA00022946"/>
    </source>
</evidence>
<organism evidence="4 5">
    <name type="scientific">Flemingia macrophylla</name>
    <dbReference type="NCBI Taxonomy" id="520843"/>
    <lineage>
        <taxon>Eukaryota</taxon>
        <taxon>Viridiplantae</taxon>
        <taxon>Streptophyta</taxon>
        <taxon>Embryophyta</taxon>
        <taxon>Tracheophyta</taxon>
        <taxon>Spermatophyta</taxon>
        <taxon>Magnoliopsida</taxon>
        <taxon>eudicotyledons</taxon>
        <taxon>Gunneridae</taxon>
        <taxon>Pentapetalae</taxon>
        <taxon>rosids</taxon>
        <taxon>fabids</taxon>
        <taxon>Fabales</taxon>
        <taxon>Fabaceae</taxon>
        <taxon>Papilionoideae</taxon>
        <taxon>50 kb inversion clade</taxon>
        <taxon>NPAAA clade</taxon>
        <taxon>indigoferoid/millettioid clade</taxon>
        <taxon>Phaseoleae</taxon>
        <taxon>Flemingia</taxon>
    </lineage>
</organism>
<dbReference type="InterPro" id="IPR038538">
    <property type="entry name" value="MTERF_sf"/>
</dbReference>
<keyword evidence="5" id="KW-1185">Reference proteome</keyword>
<keyword evidence="2" id="KW-0805">Transcription regulation</keyword>
<keyword evidence="3" id="KW-0809">Transit peptide</keyword>
<dbReference type="Proteomes" id="UP001603857">
    <property type="component" value="Unassembled WGS sequence"/>
</dbReference>
<dbReference type="Gene3D" id="1.25.70.10">
    <property type="entry name" value="Transcription termination factor 3, mitochondrial"/>
    <property type="match status" value="1"/>
</dbReference>
<proteinExistence type="inferred from homology"/>
<comment type="caution">
    <text evidence="4">The sequence shown here is derived from an EMBL/GenBank/DDBJ whole genome shotgun (WGS) entry which is preliminary data.</text>
</comment>
<keyword evidence="2" id="KW-0804">Transcription</keyword>
<evidence type="ECO:0000256" key="1">
    <source>
        <dbReference type="ARBA" id="ARBA00007692"/>
    </source>
</evidence>
<dbReference type="PANTHER" id="PTHR13068:SF172">
    <property type="entry name" value="TRANSCRIPTION TERMINATION FACTOR FAMILY PROTEIN"/>
    <property type="match status" value="1"/>
</dbReference>
<evidence type="ECO:0000313" key="4">
    <source>
        <dbReference type="EMBL" id="KAL2339055.1"/>
    </source>
</evidence>
<gene>
    <name evidence="4" type="ORF">Fmac_013501</name>
</gene>
<sequence>MILFDALRARLRVGSPVYLSVSRTSKGFSTTSDGIGESFTISYLTASCGFSPEAALKASKRLRLQSPQKPDAVISFFRSHGFSHSQIHHIFGVAPDLMTCNPTKRLLPKFNFLSSKGASPDHIILIATKCPRILRYSLRNYIAPAFHLLRSFCPSDRKALAVLLACPNFIGDCRVTANVNTLQRAGLAPSSIRYLLSTRPSVLCSDLKTVIHEVKLLGFDPSKLGFTVALLAKRAVSKSLWDAKVDAFRRWGWSEDEVLAAFRNQPSVMLRSMDKINGVLAFWMGRLGWDHSALVASPTLFSYSLEKRVIPRALVVQHLISRGLIKKGASLVTPFSMTDEAFLQKYVKCFEDETSTLLELYQGKGT</sequence>
<keyword evidence="2" id="KW-0806">Transcription termination</keyword>
<evidence type="ECO:0000313" key="5">
    <source>
        <dbReference type="Proteomes" id="UP001603857"/>
    </source>
</evidence>
<dbReference type="PANTHER" id="PTHR13068">
    <property type="entry name" value="CGI-12 PROTEIN-RELATED"/>
    <property type="match status" value="1"/>
</dbReference>
<evidence type="ECO:0008006" key="6">
    <source>
        <dbReference type="Google" id="ProtNLM"/>
    </source>
</evidence>
<evidence type="ECO:0000256" key="2">
    <source>
        <dbReference type="ARBA" id="ARBA00022472"/>
    </source>
</evidence>
<dbReference type="SMART" id="SM00733">
    <property type="entry name" value="Mterf"/>
    <property type="match status" value="5"/>
</dbReference>
<dbReference type="EMBL" id="JBGMDY010000004">
    <property type="protein sequence ID" value="KAL2339055.1"/>
    <property type="molecule type" value="Genomic_DNA"/>
</dbReference>
<name>A0ABD1MTB0_9FABA</name>
<reference evidence="4 5" key="1">
    <citation type="submission" date="2024-08" db="EMBL/GenBank/DDBJ databases">
        <title>Insights into the chromosomal genome structure of Flemingia macrophylla.</title>
        <authorList>
            <person name="Ding Y."/>
            <person name="Zhao Y."/>
            <person name="Bi W."/>
            <person name="Wu M."/>
            <person name="Zhao G."/>
            <person name="Gong Y."/>
            <person name="Li W."/>
            <person name="Zhang P."/>
        </authorList>
    </citation>
    <scope>NUCLEOTIDE SEQUENCE [LARGE SCALE GENOMIC DNA]</scope>
    <source>
        <strain evidence="4">DYQJB</strain>
        <tissue evidence="4">Leaf</tissue>
    </source>
</reference>
<dbReference type="GO" id="GO:0006353">
    <property type="term" value="P:DNA-templated transcription termination"/>
    <property type="evidence" value="ECO:0007669"/>
    <property type="project" value="UniProtKB-KW"/>
</dbReference>
<comment type="similarity">
    <text evidence="1">Belongs to the mTERF family.</text>
</comment>
<dbReference type="AlphaFoldDB" id="A0ABD1MTB0"/>